<dbReference type="Proteomes" id="UP000236520">
    <property type="component" value="Unassembled WGS sequence"/>
</dbReference>
<name>A0A2J7Z347_STRMQ</name>
<proteinExistence type="predicted"/>
<organism evidence="1 2">
    <name type="scientific">Streptomyces malaysiensis</name>
    <dbReference type="NCBI Taxonomy" id="92644"/>
    <lineage>
        <taxon>Bacteria</taxon>
        <taxon>Bacillati</taxon>
        <taxon>Actinomycetota</taxon>
        <taxon>Actinomycetes</taxon>
        <taxon>Kitasatosporales</taxon>
        <taxon>Streptomycetaceae</taxon>
        <taxon>Streptomyces</taxon>
        <taxon>Streptomyces violaceusniger group</taxon>
    </lineage>
</organism>
<evidence type="ECO:0000313" key="1">
    <source>
        <dbReference type="EMBL" id="PNG94696.1"/>
    </source>
</evidence>
<keyword evidence="2" id="KW-1185">Reference proteome</keyword>
<protein>
    <submittedName>
        <fullName evidence="1">Uncharacterized protein</fullName>
    </submittedName>
</protein>
<accession>A0A2J7Z347</accession>
<dbReference type="EMBL" id="LJIW01000001">
    <property type="protein sequence ID" value="PNG94696.1"/>
    <property type="molecule type" value="Genomic_DNA"/>
</dbReference>
<evidence type="ECO:0000313" key="2">
    <source>
        <dbReference type="Proteomes" id="UP000236520"/>
    </source>
</evidence>
<comment type="caution">
    <text evidence="1">The sequence shown here is derived from an EMBL/GenBank/DDBJ whole genome shotgun (WGS) entry which is preliminary data.</text>
</comment>
<sequence length="29" mass="3178">MIPAADEGRHNGSHDARTASLVRAVEFRL</sequence>
<dbReference type="AlphaFoldDB" id="A0A2J7Z347"/>
<gene>
    <name evidence="1" type="ORF">SMF913_10721</name>
</gene>
<reference evidence="1 2" key="1">
    <citation type="submission" date="2015-09" db="EMBL/GenBank/DDBJ databases">
        <title>Genome sequence, genome mining and natural product profiling of a biocontrol bacterium Streptomyces malaysiensis F913.</title>
        <authorList>
            <person name="Xu Y."/>
            <person name="Wei J."/>
            <person name="Xie J."/>
            <person name="Li T."/>
            <person name="Zhou Z."/>
        </authorList>
    </citation>
    <scope>NUCLEOTIDE SEQUENCE [LARGE SCALE GENOMIC DNA]</scope>
    <source>
        <strain evidence="1 2">F913</strain>
    </source>
</reference>